<dbReference type="InterPro" id="IPR011010">
    <property type="entry name" value="DNA_brk_join_enz"/>
</dbReference>
<dbReference type="InterPro" id="IPR050090">
    <property type="entry name" value="Tyrosine_recombinase_XerCD"/>
</dbReference>
<gene>
    <name evidence="9" type="ORF">E8A74_36230</name>
</gene>
<evidence type="ECO:0000256" key="5">
    <source>
        <dbReference type="PROSITE-ProRule" id="PRU01248"/>
    </source>
</evidence>
<evidence type="ECO:0000259" key="8">
    <source>
        <dbReference type="PROSITE" id="PS51900"/>
    </source>
</evidence>
<dbReference type="AlphaFoldDB" id="A0A4U1IYV1"/>
<dbReference type="OrthoDB" id="5391994at2"/>
<dbReference type="Pfam" id="PF00589">
    <property type="entry name" value="Phage_integrase"/>
    <property type="match status" value="1"/>
</dbReference>
<dbReference type="PANTHER" id="PTHR30349">
    <property type="entry name" value="PHAGE INTEGRASE-RELATED"/>
    <property type="match status" value="1"/>
</dbReference>
<feature type="domain" description="Tyr recombinase" evidence="7">
    <location>
        <begin position="189"/>
        <end position="374"/>
    </location>
</feature>
<keyword evidence="4" id="KW-0233">DNA recombination</keyword>
<protein>
    <recommendedName>
        <fullName evidence="11">Site-specific integrase</fullName>
    </recommendedName>
</protein>
<dbReference type="Proteomes" id="UP000309215">
    <property type="component" value="Unassembled WGS sequence"/>
</dbReference>
<dbReference type="PROSITE" id="PS51900">
    <property type="entry name" value="CB"/>
    <property type="match status" value="1"/>
</dbReference>
<reference evidence="9 10" key="1">
    <citation type="submission" date="2019-04" db="EMBL/GenBank/DDBJ databases">
        <authorList>
            <person name="Li Y."/>
            <person name="Wang J."/>
        </authorList>
    </citation>
    <scope>NUCLEOTIDE SEQUENCE [LARGE SCALE GENOMIC DNA]</scope>
    <source>
        <strain evidence="9 10">DSM 14668</strain>
    </source>
</reference>
<dbReference type="InterPro" id="IPR002104">
    <property type="entry name" value="Integrase_catalytic"/>
</dbReference>
<evidence type="ECO:0000256" key="2">
    <source>
        <dbReference type="ARBA" id="ARBA00022908"/>
    </source>
</evidence>
<evidence type="ECO:0000313" key="9">
    <source>
        <dbReference type="EMBL" id="TKC99865.1"/>
    </source>
</evidence>
<dbReference type="Gene3D" id="1.10.150.130">
    <property type="match status" value="1"/>
</dbReference>
<evidence type="ECO:0000259" key="7">
    <source>
        <dbReference type="PROSITE" id="PS51898"/>
    </source>
</evidence>
<dbReference type="InterPro" id="IPR044068">
    <property type="entry name" value="CB"/>
</dbReference>
<dbReference type="Gene3D" id="1.10.443.10">
    <property type="entry name" value="Intergrase catalytic core"/>
    <property type="match status" value="1"/>
</dbReference>
<dbReference type="GO" id="GO:0015074">
    <property type="term" value="P:DNA integration"/>
    <property type="evidence" value="ECO:0007669"/>
    <property type="project" value="UniProtKB-KW"/>
</dbReference>
<evidence type="ECO:0000256" key="4">
    <source>
        <dbReference type="ARBA" id="ARBA00023172"/>
    </source>
</evidence>
<sequence length="387" mass="43437">MAVRKVERYGETRLLIDIQYKKRDGTRARFRKDAEVQTWTAARAEEKRYLLNIANHGEPYEPGTAPTAADSVDSSGANAAPKPRKTFAEVVTEFRETFMVAELKVTSRKGYESVLRASLLPKFGKLTVDKVDGKAAADLDLALTKRKLSRSTRNNTQVVLRSVLRFAKSRGYIEDRPANLPRLKQVGQRILEIPSDDQVEQILGVAYDTHRLGFTLMSDAGLRPNEVRALRGKDVQLRWENGEAVGGFLTVREGRSHGETHTPKTGQREIPISRELARVLVPVVKSATREAYVALNDAGEPWGQSGLKQAFARTSKRAGVEGWSVYCLRHYAITAWLRAGIPVHVVQRMAGHTNLSTTQRYVHFLKEDLEEAARRLPVRRRGDGEKN</sequence>
<organism evidence="9 10">
    <name type="scientific">Polyangium fumosum</name>
    <dbReference type="NCBI Taxonomy" id="889272"/>
    <lineage>
        <taxon>Bacteria</taxon>
        <taxon>Pseudomonadati</taxon>
        <taxon>Myxococcota</taxon>
        <taxon>Polyangia</taxon>
        <taxon>Polyangiales</taxon>
        <taxon>Polyangiaceae</taxon>
        <taxon>Polyangium</taxon>
    </lineage>
</organism>
<dbReference type="EMBL" id="SSMQ01000052">
    <property type="protein sequence ID" value="TKC99865.1"/>
    <property type="molecule type" value="Genomic_DNA"/>
</dbReference>
<dbReference type="GO" id="GO:0006310">
    <property type="term" value="P:DNA recombination"/>
    <property type="evidence" value="ECO:0007669"/>
    <property type="project" value="UniProtKB-KW"/>
</dbReference>
<dbReference type="InterPro" id="IPR010998">
    <property type="entry name" value="Integrase_recombinase_N"/>
</dbReference>
<evidence type="ECO:0000256" key="3">
    <source>
        <dbReference type="ARBA" id="ARBA00023125"/>
    </source>
</evidence>
<keyword evidence="3 5" id="KW-0238">DNA-binding</keyword>
<dbReference type="CDD" id="cd00397">
    <property type="entry name" value="DNA_BRE_C"/>
    <property type="match status" value="1"/>
</dbReference>
<dbReference type="InterPro" id="IPR013762">
    <property type="entry name" value="Integrase-like_cat_sf"/>
</dbReference>
<name>A0A4U1IYV1_9BACT</name>
<dbReference type="PANTHER" id="PTHR30349:SF41">
    <property type="entry name" value="INTEGRASE_RECOMBINASE PROTEIN MJ0367-RELATED"/>
    <property type="match status" value="1"/>
</dbReference>
<feature type="domain" description="Core-binding (CB)" evidence="8">
    <location>
        <begin position="85"/>
        <end position="168"/>
    </location>
</feature>
<evidence type="ECO:0000256" key="6">
    <source>
        <dbReference type="SAM" id="MobiDB-lite"/>
    </source>
</evidence>
<dbReference type="SUPFAM" id="SSF56349">
    <property type="entry name" value="DNA breaking-rejoining enzymes"/>
    <property type="match status" value="1"/>
</dbReference>
<dbReference type="PROSITE" id="PS51898">
    <property type="entry name" value="TYR_RECOMBINASE"/>
    <property type="match status" value="1"/>
</dbReference>
<dbReference type="RefSeq" id="WP_136933666.1">
    <property type="nucleotide sequence ID" value="NZ_SSMQ01000052.1"/>
</dbReference>
<comment type="similarity">
    <text evidence="1">Belongs to the 'phage' integrase family.</text>
</comment>
<evidence type="ECO:0008006" key="11">
    <source>
        <dbReference type="Google" id="ProtNLM"/>
    </source>
</evidence>
<comment type="caution">
    <text evidence="9">The sequence shown here is derived from an EMBL/GenBank/DDBJ whole genome shotgun (WGS) entry which is preliminary data.</text>
</comment>
<dbReference type="GO" id="GO:0003677">
    <property type="term" value="F:DNA binding"/>
    <property type="evidence" value="ECO:0007669"/>
    <property type="project" value="UniProtKB-UniRule"/>
</dbReference>
<evidence type="ECO:0000256" key="1">
    <source>
        <dbReference type="ARBA" id="ARBA00008857"/>
    </source>
</evidence>
<keyword evidence="2" id="KW-0229">DNA integration</keyword>
<accession>A0A4U1IYV1</accession>
<feature type="region of interest" description="Disordered" evidence="6">
    <location>
        <begin position="60"/>
        <end position="81"/>
    </location>
</feature>
<evidence type="ECO:0000313" key="10">
    <source>
        <dbReference type="Proteomes" id="UP000309215"/>
    </source>
</evidence>
<proteinExistence type="inferred from homology"/>
<keyword evidence="10" id="KW-1185">Reference proteome</keyword>